<dbReference type="InterPro" id="IPR038595">
    <property type="entry name" value="LOR_sf"/>
</dbReference>
<dbReference type="InterPro" id="IPR025659">
    <property type="entry name" value="Tubby-like_C"/>
</dbReference>
<sequence length="195" mass="21301">MAQLPPLSRDIGIFPPYIAQQSETLVLKEHVLSLSGDSFSIKTTDGRAIFQVKGEVMSLSGRKHLMDMSGSPIFDIRKEHLTLHTTYYGEDPSGNKILEVKSKFALLGSTAYGTFTSLSGKAEKLEMKGDWLSTSGQIVDTSTGEVVATIDRKLLSGKDIFFGQQTYALTIAKGADMALMVAMCIALDEKNEKKK</sequence>
<dbReference type="OrthoDB" id="97518at2759"/>
<dbReference type="AlphaFoldDB" id="A0A6A6QRZ7"/>
<dbReference type="SUPFAM" id="SSF54518">
    <property type="entry name" value="Tubby C-terminal domain-like"/>
    <property type="match status" value="1"/>
</dbReference>
<evidence type="ECO:0000313" key="2">
    <source>
        <dbReference type="EMBL" id="KAF2495288.1"/>
    </source>
</evidence>
<evidence type="ECO:0000256" key="1">
    <source>
        <dbReference type="ARBA" id="ARBA00005437"/>
    </source>
</evidence>
<dbReference type="PANTHER" id="PTHR31087:SF161">
    <property type="entry name" value="TUBBY C 2 FAMILY PROTEIN"/>
    <property type="match status" value="1"/>
</dbReference>
<protein>
    <submittedName>
        <fullName evidence="2">DUF567-domain-containing protein</fullName>
    </submittedName>
</protein>
<proteinExistence type="inferred from homology"/>
<dbReference type="Proteomes" id="UP000799750">
    <property type="component" value="Unassembled WGS sequence"/>
</dbReference>
<gene>
    <name evidence="2" type="ORF">BU16DRAFT_527157</name>
</gene>
<dbReference type="PANTHER" id="PTHR31087">
    <property type="match status" value="1"/>
</dbReference>
<dbReference type="EMBL" id="MU004189">
    <property type="protein sequence ID" value="KAF2495288.1"/>
    <property type="molecule type" value="Genomic_DNA"/>
</dbReference>
<reference evidence="2" key="1">
    <citation type="journal article" date="2020" name="Stud. Mycol.">
        <title>101 Dothideomycetes genomes: a test case for predicting lifestyles and emergence of pathogens.</title>
        <authorList>
            <person name="Haridas S."/>
            <person name="Albert R."/>
            <person name="Binder M."/>
            <person name="Bloem J."/>
            <person name="Labutti K."/>
            <person name="Salamov A."/>
            <person name="Andreopoulos B."/>
            <person name="Baker S."/>
            <person name="Barry K."/>
            <person name="Bills G."/>
            <person name="Bluhm B."/>
            <person name="Cannon C."/>
            <person name="Castanera R."/>
            <person name="Culley D."/>
            <person name="Daum C."/>
            <person name="Ezra D."/>
            <person name="Gonzalez J."/>
            <person name="Henrissat B."/>
            <person name="Kuo A."/>
            <person name="Liang C."/>
            <person name="Lipzen A."/>
            <person name="Lutzoni F."/>
            <person name="Magnuson J."/>
            <person name="Mondo S."/>
            <person name="Nolan M."/>
            <person name="Ohm R."/>
            <person name="Pangilinan J."/>
            <person name="Park H.-J."/>
            <person name="Ramirez L."/>
            <person name="Alfaro M."/>
            <person name="Sun H."/>
            <person name="Tritt A."/>
            <person name="Yoshinaga Y."/>
            <person name="Zwiers L.-H."/>
            <person name="Turgeon B."/>
            <person name="Goodwin S."/>
            <person name="Spatafora J."/>
            <person name="Crous P."/>
            <person name="Grigoriev I."/>
        </authorList>
    </citation>
    <scope>NUCLEOTIDE SEQUENCE</scope>
    <source>
        <strain evidence="2">CBS 269.34</strain>
    </source>
</reference>
<keyword evidence="3" id="KW-1185">Reference proteome</keyword>
<organism evidence="2 3">
    <name type="scientific">Lophium mytilinum</name>
    <dbReference type="NCBI Taxonomy" id="390894"/>
    <lineage>
        <taxon>Eukaryota</taxon>
        <taxon>Fungi</taxon>
        <taxon>Dikarya</taxon>
        <taxon>Ascomycota</taxon>
        <taxon>Pezizomycotina</taxon>
        <taxon>Dothideomycetes</taxon>
        <taxon>Pleosporomycetidae</taxon>
        <taxon>Mytilinidiales</taxon>
        <taxon>Mytilinidiaceae</taxon>
        <taxon>Lophium</taxon>
    </lineage>
</organism>
<dbReference type="InterPro" id="IPR007612">
    <property type="entry name" value="LOR"/>
</dbReference>
<name>A0A6A6QRZ7_9PEZI</name>
<dbReference type="Pfam" id="PF04525">
    <property type="entry name" value="LOR"/>
    <property type="match status" value="1"/>
</dbReference>
<dbReference type="Gene3D" id="2.40.160.200">
    <property type="entry name" value="LURP1-related"/>
    <property type="match status" value="1"/>
</dbReference>
<comment type="similarity">
    <text evidence="1">Belongs to the LOR family.</text>
</comment>
<accession>A0A6A6QRZ7</accession>
<evidence type="ECO:0000313" key="3">
    <source>
        <dbReference type="Proteomes" id="UP000799750"/>
    </source>
</evidence>